<dbReference type="SUPFAM" id="SSF54523">
    <property type="entry name" value="Pili subunits"/>
    <property type="match status" value="1"/>
</dbReference>
<evidence type="ECO:0000256" key="7">
    <source>
        <dbReference type="ARBA" id="ARBA00022692"/>
    </source>
</evidence>
<comment type="similarity">
    <text evidence="2">Belongs to the GSP J family.</text>
</comment>
<comment type="caution">
    <text evidence="10">The sequence shown here is derived from an EMBL/GenBank/DDBJ whole genome shotgun (WGS) entry which is preliminary data.</text>
</comment>
<evidence type="ECO:0000256" key="2">
    <source>
        <dbReference type="ARBA" id="ARBA00011084"/>
    </source>
</evidence>
<dbReference type="Pfam" id="PF07963">
    <property type="entry name" value="N_methyl"/>
    <property type="match status" value="1"/>
</dbReference>
<keyword evidence="11" id="KW-1185">Reference proteome</keyword>
<evidence type="ECO:0000256" key="1">
    <source>
        <dbReference type="ARBA" id="ARBA00004377"/>
    </source>
</evidence>
<dbReference type="InterPro" id="IPR051621">
    <property type="entry name" value="T2SS_protein_J"/>
</dbReference>
<dbReference type="InterPro" id="IPR012902">
    <property type="entry name" value="N_methyl_site"/>
</dbReference>
<keyword evidence="9" id="KW-0472">Membrane</keyword>
<dbReference type="Pfam" id="PF11612">
    <property type="entry name" value="T2SSJ"/>
    <property type="match status" value="1"/>
</dbReference>
<name>A0A7W7B2Q1_9SPHN</name>
<dbReference type="Proteomes" id="UP000566324">
    <property type="component" value="Unassembled WGS sequence"/>
</dbReference>
<evidence type="ECO:0000256" key="9">
    <source>
        <dbReference type="ARBA" id="ARBA00023136"/>
    </source>
</evidence>
<evidence type="ECO:0000256" key="5">
    <source>
        <dbReference type="ARBA" id="ARBA00022481"/>
    </source>
</evidence>
<evidence type="ECO:0000313" key="11">
    <source>
        <dbReference type="Proteomes" id="UP000566324"/>
    </source>
</evidence>
<dbReference type="GO" id="GO:0015628">
    <property type="term" value="P:protein secretion by the type II secretion system"/>
    <property type="evidence" value="ECO:0007669"/>
    <property type="project" value="InterPro"/>
</dbReference>
<dbReference type="EMBL" id="JACHNZ010000014">
    <property type="protein sequence ID" value="MBB4631922.1"/>
    <property type="molecule type" value="Genomic_DNA"/>
</dbReference>
<evidence type="ECO:0000256" key="8">
    <source>
        <dbReference type="ARBA" id="ARBA00022989"/>
    </source>
</evidence>
<dbReference type="InterPro" id="IPR045584">
    <property type="entry name" value="Pilin-like"/>
</dbReference>
<evidence type="ECO:0000256" key="6">
    <source>
        <dbReference type="ARBA" id="ARBA00022519"/>
    </source>
</evidence>
<keyword evidence="5" id="KW-0488">Methylation</keyword>
<dbReference type="RefSeq" id="WP_184067480.1">
    <property type="nucleotide sequence ID" value="NZ_JACHNZ010000014.1"/>
</dbReference>
<evidence type="ECO:0000256" key="4">
    <source>
        <dbReference type="ARBA" id="ARBA00022475"/>
    </source>
</evidence>
<dbReference type="GO" id="GO:0005886">
    <property type="term" value="C:plasma membrane"/>
    <property type="evidence" value="ECO:0007669"/>
    <property type="project" value="UniProtKB-SubCell"/>
</dbReference>
<reference evidence="10 11" key="1">
    <citation type="submission" date="2020-08" db="EMBL/GenBank/DDBJ databases">
        <title>Genomic Encyclopedia of Type Strains, Phase IV (KMG-IV): sequencing the most valuable type-strain genomes for metagenomic binning, comparative biology and taxonomic classification.</title>
        <authorList>
            <person name="Goeker M."/>
        </authorList>
    </citation>
    <scope>NUCLEOTIDE SEQUENCE [LARGE SCALE GENOMIC DNA]</scope>
    <source>
        <strain evidence="10 11">DSM 17328</strain>
    </source>
</reference>
<gene>
    <name evidence="10" type="ORF">GGQ98_001538</name>
</gene>
<accession>A0A7W7B2Q1</accession>
<organism evidence="10 11">
    <name type="scientific">Sphingosinicella soli</name>
    <dbReference type="NCBI Taxonomy" id="333708"/>
    <lineage>
        <taxon>Bacteria</taxon>
        <taxon>Pseudomonadati</taxon>
        <taxon>Pseudomonadota</taxon>
        <taxon>Alphaproteobacteria</taxon>
        <taxon>Sphingomonadales</taxon>
        <taxon>Sphingosinicellaceae</taxon>
        <taxon>Sphingosinicella</taxon>
    </lineage>
</organism>
<evidence type="ECO:0000256" key="3">
    <source>
        <dbReference type="ARBA" id="ARBA00021539"/>
    </source>
</evidence>
<dbReference type="GO" id="GO:0015627">
    <property type="term" value="C:type II protein secretion system complex"/>
    <property type="evidence" value="ECO:0007669"/>
    <property type="project" value="InterPro"/>
</dbReference>
<dbReference type="PANTHER" id="PTHR39583:SF2">
    <property type="entry name" value="TYPE II SECRETION SYSTEM PROTEIN J"/>
    <property type="match status" value="1"/>
</dbReference>
<dbReference type="NCBIfam" id="TIGR02532">
    <property type="entry name" value="IV_pilin_GFxxxE"/>
    <property type="match status" value="1"/>
</dbReference>
<dbReference type="AlphaFoldDB" id="A0A7W7B2Q1"/>
<dbReference type="Gene3D" id="3.10.610.10">
    <property type="entry name" value="GSPII I/J protein-like"/>
    <property type="match status" value="1"/>
</dbReference>
<keyword evidence="7" id="KW-0812">Transmembrane</keyword>
<keyword evidence="6" id="KW-0997">Cell inner membrane</keyword>
<keyword evidence="8" id="KW-1133">Transmembrane helix</keyword>
<comment type="subcellular location">
    <subcellularLocation>
        <location evidence="1">Cell inner membrane</location>
        <topology evidence="1">Single-pass membrane protein</topology>
    </subcellularLocation>
</comment>
<keyword evidence="4" id="KW-1003">Cell membrane</keyword>
<dbReference type="NCBIfam" id="TIGR01711">
    <property type="entry name" value="gspJ"/>
    <property type="match status" value="1"/>
</dbReference>
<sequence>MRNGFTLVETLVALFVFALLAGAAVVVLGNSADAQLRLSNVSASVQDLQRLRAALRADLAQAAERMPRGEAGEVRPAFEGADGSGRLFAFVRRGWENPGAAPRASLQYVEYRLENGAVVRRARPMVDGAAFGEPAVLAKGVSSVEVAYRAAPDPPTTAAATATADWREAWDPLQPAMLPIAVRIDATTARFGIVRQLFLTQVPL</sequence>
<evidence type="ECO:0000313" key="10">
    <source>
        <dbReference type="EMBL" id="MBB4631922.1"/>
    </source>
</evidence>
<dbReference type="InterPro" id="IPR010055">
    <property type="entry name" value="T2SS_protein-GspJ"/>
</dbReference>
<proteinExistence type="inferred from homology"/>
<protein>
    <recommendedName>
        <fullName evidence="3">Type II secretion system protein J</fullName>
    </recommendedName>
</protein>
<dbReference type="PANTHER" id="PTHR39583">
    <property type="entry name" value="TYPE II SECRETION SYSTEM PROTEIN J-RELATED"/>
    <property type="match status" value="1"/>
</dbReference>